<feature type="non-terminal residue" evidence="3">
    <location>
        <position position="1"/>
    </location>
</feature>
<keyword evidence="1" id="KW-0129">CBS domain</keyword>
<accession>A0A382AY74</accession>
<dbReference type="InterPro" id="IPR046342">
    <property type="entry name" value="CBS_dom_sf"/>
</dbReference>
<dbReference type="InterPro" id="IPR051257">
    <property type="entry name" value="Diverse_CBS-Domain"/>
</dbReference>
<dbReference type="SUPFAM" id="SSF54631">
    <property type="entry name" value="CBS-domain pair"/>
    <property type="match status" value="1"/>
</dbReference>
<name>A0A382AY74_9ZZZZ</name>
<reference evidence="3" key="1">
    <citation type="submission" date="2018-05" db="EMBL/GenBank/DDBJ databases">
        <authorList>
            <person name="Lanie J.A."/>
            <person name="Ng W.-L."/>
            <person name="Kazmierczak K.M."/>
            <person name="Andrzejewski T.M."/>
            <person name="Davidsen T.M."/>
            <person name="Wayne K.J."/>
            <person name="Tettelin H."/>
            <person name="Glass J.I."/>
            <person name="Rusch D."/>
            <person name="Podicherti R."/>
            <person name="Tsui H.-C.T."/>
            <person name="Winkler M.E."/>
        </authorList>
    </citation>
    <scope>NUCLEOTIDE SEQUENCE</scope>
</reference>
<proteinExistence type="predicted"/>
<feature type="domain" description="CBS" evidence="2">
    <location>
        <begin position="2"/>
        <end position="58"/>
    </location>
</feature>
<dbReference type="PANTHER" id="PTHR43080">
    <property type="entry name" value="CBS DOMAIN-CONTAINING PROTEIN CBSX3, MITOCHONDRIAL"/>
    <property type="match status" value="1"/>
</dbReference>
<evidence type="ECO:0000313" key="3">
    <source>
        <dbReference type="EMBL" id="SVB06500.1"/>
    </source>
</evidence>
<organism evidence="3">
    <name type="scientific">marine metagenome</name>
    <dbReference type="NCBI Taxonomy" id="408172"/>
    <lineage>
        <taxon>unclassified sequences</taxon>
        <taxon>metagenomes</taxon>
        <taxon>ecological metagenomes</taxon>
    </lineage>
</organism>
<evidence type="ECO:0000259" key="2">
    <source>
        <dbReference type="PROSITE" id="PS51371"/>
    </source>
</evidence>
<dbReference type="Gene3D" id="3.10.580.10">
    <property type="entry name" value="CBS-domain"/>
    <property type="match status" value="1"/>
</dbReference>
<dbReference type="SMART" id="SM00116">
    <property type="entry name" value="CBS"/>
    <property type="match status" value="1"/>
</dbReference>
<dbReference type="Pfam" id="PF00571">
    <property type="entry name" value="CBS"/>
    <property type="match status" value="1"/>
</dbReference>
<gene>
    <name evidence="3" type="ORF">METZ01_LOCUS159354</name>
</gene>
<dbReference type="PANTHER" id="PTHR43080:SF2">
    <property type="entry name" value="CBS DOMAIN-CONTAINING PROTEIN"/>
    <property type="match status" value="1"/>
</dbReference>
<dbReference type="InterPro" id="IPR000644">
    <property type="entry name" value="CBS_dom"/>
</dbReference>
<sequence>IMSKNIISCNLNASVTELMEIISNNKIRHILIMEEKKLLGTVSIGDVVNHIIDQYKEENKHLRDFINKY</sequence>
<evidence type="ECO:0000256" key="1">
    <source>
        <dbReference type="ARBA" id="ARBA00023122"/>
    </source>
</evidence>
<protein>
    <recommendedName>
        <fullName evidence="2">CBS domain-containing protein</fullName>
    </recommendedName>
</protein>
<dbReference type="AlphaFoldDB" id="A0A382AY74"/>
<dbReference type="EMBL" id="UINC01027371">
    <property type="protein sequence ID" value="SVB06500.1"/>
    <property type="molecule type" value="Genomic_DNA"/>
</dbReference>
<dbReference type="PROSITE" id="PS51371">
    <property type="entry name" value="CBS"/>
    <property type="match status" value="1"/>
</dbReference>